<evidence type="ECO:0000313" key="6">
    <source>
        <dbReference type="EMBL" id="KAK0516757.1"/>
    </source>
</evidence>
<feature type="transmembrane region" description="Helical" evidence="5">
    <location>
        <begin position="103"/>
        <end position="122"/>
    </location>
</feature>
<feature type="transmembrane region" description="Helical" evidence="5">
    <location>
        <begin position="267"/>
        <end position="288"/>
    </location>
</feature>
<reference evidence="6" key="1">
    <citation type="submission" date="2023-03" db="EMBL/GenBank/DDBJ databases">
        <title>Complete genome of Cladonia borealis.</title>
        <authorList>
            <person name="Park H."/>
        </authorList>
    </citation>
    <scope>NUCLEOTIDE SEQUENCE</scope>
    <source>
        <strain evidence="6">ANT050790</strain>
    </source>
</reference>
<comment type="subcellular location">
    <subcellularLocation>
        <location evidence="1">Membrane</location>
        <topology evidence="1">Multi-pass membrane protein</topology>
    </subcellularLocation>
</comment>
<evidence type="ECO:0000313" key="7">
    <source>
        <dbReference type="Proteomes" id="UP001166286"/>
    </source>
</evidence>
<evidence type="ECO:0008006" key="8">
    <source>
        <dbReference type="Google" id="ProtNLM"/>
    </source>
</evidence>
<accession>A0AA39R883</accession>
<dbReference type="PANTHER" id="PTHR23423">
    <property type="entry name" value="ORGANIC SOLUTE TRANSPORTER-RELATED"/>
    <property type="match status" value="1"/>
</dbReference>
<evidence type="ECO:0000256" key="5">
    <source>
        <dbReference type="SAM" id="Phobius"/>
    </source>
</evidence>
<evidence type="ECO:0000256" key="2">
    <source>
        <dbReference type="ARBA" id="ARBA00022692"/>
    </source>
</evidence>
<feature type="transmembrane region" description="Helical" evidence="5">
    <location>
        <begin position="155"/>
        <end position="176"/>
    </location>
</feature>
<dbReference type="SMART" id="SM01417">
    <property type="entry name" value="Solute_trans_a"/>
    <property type="match status" value="1"/>
</dbReference>
<name>A0AA39R883_9LECA</name>
<comment type="caution">
    <text evidence="6">The sequence shown here is derived from an EMBL/GenBank/DDBJ whole genome shotgun (WGS) entry which is preliminary data.</text>
</comment>
<keyword evidence="7" id="KW-1185">Reference proteome</keyword>
<feature type="transmembrane region" description="Helical" evidence="5">
    <location>
        <begin position="36"/>
        <end position="60"/>
    </location>
</feature>
<keyword evidence="2 5" id="KW-0812">Transmembrane</keyword>
<sequence>MGLFGNSHSNHTCPSITTGPQYGAEHIIGSFTFHNLTTILCSAFTILTFIISGFSMLLHATHFSNPAEQIKIFRITAIVPAFALVYFLSGAFLSAAIYLEPWAAFYESIALASYFQLLVTFLEPMPERRDAYFDRLEHSSSGGSLPWYHKTWVMVYQYIVFSFLVAVATDITQAAGVYCANGSGLHFAHIWLTVVVSISVTVAVLRLLGFYKRTKTELKPHKPLLKLGAIKAIVFLTFVQSIIFTILRSTGAVKPSARFSYNDINYGVPSILICGEMVLFALFQLYAYSAKPYHADNQFAGKNVQYYGGPLGIKAFVAAMNPVDIVQELVQAVSYIMVRQRTPEYDTVVSLEPLGYGQGGGNSSAPPPSYVPANAAYQGAVAPQREPYPSSMEYGTVDGYTPLPKRLF</sequence>
<organism evidence="6 7">
    <name type="scientific">Cladonia borealis</name>
    <dbReference type="NCBI Taxonomy" id="184061"/>
    <lineage>
        <taxon>Eukaryota</taxon>
        <taxon>Fungi</taxon>
        <taxon>Dikarya</taxon>
        <taxon>Ascomycota</taxon>
        <taxon>Pezizomycotina</taxon>
        <taxon>Lecanoromycetes</taxon>
        <taxon>OSLEUM clade</taxon>
        <taxon>Lecanoromycetidae</taxon>
        <taxon>Lecanorales</taxon>
        <taxon>Lecanorineae</taxon>
        <taxon>Cladoniaceae</taxon>
        <taxon>Cladonia</taxon>
    </lineage>
</organism>
<feature type="transmembrane region" description="Helical" evidence="5">
    <location>
        <begin position="188"/>
        <end position="208"/>
    </location>
</feature>
<dbReference type="Pfam" id="PF03619">
    <property type="entry name" value="Solute_trans_a"/>
    <property type="match status" value="1"/>
</dbReference>
<evidence type="ECO:0000256" key="3">
    <source>
        <dbReference type="ARBA" id="ARBA00022989"/>
    </source>
</evidence>
<dbReference type="EMBL" id="JAFEKC020000002">
    <property type="protein sequence ID" value="KAK0516757.1"/>
    <property type="molecule type" value="Genomic_DNA"/>
</dbReference>
<feature type="transmembrane region" description="Helical" evidence="5">
    <location>
        <begin position="229"/>
        <end position="247"/>
    </location>
</feature>
<keyword evidence="3 5" id="KW-1133">Transmembrane helix</keyword>
<dbReference type="Proteomes" id="UP001166286">
    <property type="component" value="Unassembled WGS sequence"/>
</dbReference>
<feature type="transmembrane region" description="Helical" evidence="5">
    <location>
        <begin position="72"/>
        <end position="97"/>
    </location>
</feature>
<dbReference type="InterPro" id="IPR005178">
    <property type="entry name" value="Ostalpha/TMEM184C"/>
</dbReference>
<dbReference type="GO" id="GO:0016020">
    <property type="term" value="C:membrane"/>
    <property type="evidence" value="ECO:0007669"/>
    <property type="project" value="UniProtKB-SubCell"/>
</dbReference>
<proteinExistence type="predicted"/>
<gene>
    <name evidence="6" type="ORF">JMJ35_001360</name>
</gene>
<evidence type="ECO:0000256" key="4">
    <source>
        <dbReference type="ARBA" id="ARBA00023136"/>
    </source>
</evidence>
<dbReference type="AlphaFoldDB" id="A0AA39R883"/>
<evidence type="ECO:0000256" key="1">
    <source>
        <dbReference type="ARBA" id="ARBA00004141"/>
    </source>
</evidence>
<protein>
    <recommendedName>
        <fullName evidence="8">DUF300-domain-containing protein</fullName>
    </recommendedName>
</protein>
<keyword evidence="4 5" id="KW-0472">Membrane</keyword>